<dbReference type="AlphaFoldDB" id="A0ABC9HIG3"/>
<dbReference type="EMBL" id="CANUEZ050000199">
    <property type="protein sequence ID" value="CAM0512179.1"/>
    <property type="molecule type" value="Genomic_DNA"/>
</dbReference>
<reference evidence="2 3" key="1">
    <citation type="submission" date="2024-08" db="EMBL/GenBank/DDBJ databases">
        <authorList>
            <person name="Paterson S."/>
        </authorList>
    </citation>
    <scope>NUCLEOTIDE SEQUENCE [LARGE SCALE GENOMIC DNA]</scope>
</reference>
<gene>
    <name evidence="2" type="ORF">FHB240107_LOCUS6524</name>
</gene>
<dbReference type="Proteomes" id="UP001189180">
    <property type="component" value="Unassembled WGS sequence"/>
</dbReference>
<feature type="region of interest" description="Disordered" evidence="1">
    <location>
        <begin position="208"/>
        <end position="238"/>
    </location>
</feature>
<feature type="region of interest" description="Disordered" evidence="1">
    <location>
        <begin position="75"/>
        <end position="99"/>
    </location>
</feature>
<evidence type="ECO:0000313" key="2">
    <source>
        <dbReference type="EMBL" id="CAM0512179.1"/>
    </source>
</evidence>
<comment type="caution">
    <text evidence="2">The sequence shown here is derived from an EMBL/GenBank/DDBJ whole genome shotgun (WGS) entry which is preliminary data.</text>
</comment>
<feature type="region of interest" description="Disordered" evidence="1">
    <location>
        <begin position="272"/>
        <end position="291"/>
    </location>
</feature>
<sequence>MLIESQLTKALRENTELRSRLTEIHLSQPIRPVQPSVSANSSCVTSMPEMETTDCSHSSVSANTLRTPLMTATVSEPVTTENTSNQEATSVGPSTRPVSLPQSVVPAWIVRASTMQTVPPTPSVTPPNTTGTGSKQTAEIRPITSNVATVIPTPSLQSVPTASLATPCDSLFTPIVQISPSHSATTQESTGLGTTSVTSSMHTFMDQSNLFRSDPVSSGSVRNASTRRSSQATGESQSTVITTSLPFGWLSGPAAQSGLTSFVSASGKRRLDEVNTPGETAGTTHSHSSAEEGGISVAIISTVASVSSPDGARTWDTQASSSHATSYGLSALFSEAKRPRQTGTTAPMTTTQNRPIFGHSLTPQATASRLFPHIEHAVTSLAPVIRSSV</sequence>
<organism evidence="2 3">
    <name type="scientific">Fasciola hepatica</name>
    <name type="common">Liver fluke</name>
    <dbReference type="NCBI Taxonomy" id="6192"/>
    <lineage>
        <taxon>Eukaryota</taxon>
        <taxon>Metazoa</taxon>
        <taxon>Spiralia</taxon>
        <taxon>Lophotrochozoa</taxon>
        <taxon>Platyhelminthes</taxon>
        <taxon>Trematoda</taxon>
        <taxon>Digenea</taxon>
        <taxon>Plagiorchiida</taxon>
        <taxon>Echinostomata</taxon>
        <taxon>Echinostomatoidea</taxon>
        <taxon>Fasciolidae</taxon>
        <taxon>Fasciola</taxon>
    </lineage>
</organism>
<evidence type="ECO:0000313" key="3">
    <source>
        <dbReference type="Proteomes" id="UP001189180"/>
    </source>
</evidence>
<accession>A0ABC9HIG3</accession>
<keyword evidence="3" id="KW-1185">Reference proteome</keyword>
<feature type="compositionally biased region" description="Polar residues" evidence="1">
    <location>
        <begin position="277"/>
        <end position="287"/>
    </location>
</feature>
<proteinExistence type="predicted"/>
<feature type="region of interest" description="Disordered" evidence="1">
    <location>
        <begin position="117"/>
        <end position="137"/>
    </location>
</feature>
<evidence type="ECO:0000256" key="1">
    <source>
        <dbReference type="SAM" id="MobiDB-lite"/>
    </source>
</evidence>
<protein>
    <submittedName>
        <fullName evidence="2">Uncharacterized protein</fullName>
    </submittedName>
</protein>
<name>A0ABC9HIG3_FASHE</name>